<feature type="transmembrane region" description="Helical" evidence="5">
    <location>
        <begin position="151"/>
        <end position="175"/>
    </location>
</feature>
<gene>
    <name evidence="7" type="ORF">SAMN05192574_102760</name>
</gene>
<feature type="transmembrane region" description="Helical" evidence="5">
    <location>
        <begin position="68"/>
        <end position="84"/>
    </location>
</feature>
<dbReference type="InterPro" id="IPR002645">
    <property type="entry name" value="STAS_dom"/>
</dbReference>
<keyword evidence="8" id="KW-1185">Reference proteome</keyword>
<dbReference type="InterPro" id="IPR011547">
    <property type="entry name" value="SLC26A/SulP_dom"/>
</dbReference>
<feature type="transmembrane region" description="Helical" evidence="5">
    <location>
        <begin position="333"/>
        <end position="351"/>
    </location>
</feature>
<accession>A0A1H8ELI9</accession>
<dbReference type="Pfam" id="PF00916">
    <property type="entry name" value="Sulfate_transp"/>
    <property type="match status" value="1"/>
</dbReference>
<name>A0A1H8ELI9_9SPHI</name>
<sequence>MKFSLHLFDFSQKINYKNEILAGLTVAMTMMPESLSFAILAGFPPLMGLYAAFIMGLVTSIFGGRPGLVSGGAGATVVVLIALMKSHGLEYVFAAVALAGVIQILVGLFKLGKFIRLVPQPVMYGFVNGLAVIIFMAQLEQFKTVVNGQEAWLSGTPLLIMAGLVALTIAIVIILPKFTKAVPPSLVAIIVVFVLVLGFGIHTKTVRDIAAVSGGFPPFHIPAIPFNIDTLKIIFPYALIMAGVGLTEGLLTLNLVDEMTATRGNSNRECIAQGSANILNGFFSGMGGCPMIAQTLVNLSAGARARLSGIIASLTILLIILFGAPVIEKLPMAALTGVMIMVAISTFEWISFRIINKMPKQDVFVGVLVALITIWLHNLALAVLIGVIISALVFAWESAKRIRARKYVDEAGVKHYEIYGPLFFGSVMAFNEKFDIANDPQEVIIDFKDSRIADMSGIEALNKLTEKYHGAGKKLHLKHVSDDCRTLLKNAEGIIQVNILEDPSYRVVEK</sequence>
<protein>
    <submittedName>
        <fullName evidence="7">Sulfate permease, SulP family</fullName>
    </submittedName>
</protein>
<reference evidence="8" key="1">
    <citation type="submission" date="2016-10" db="EMBL/GenBank/DDBJ databases">
        <authorList>
            <person name="Varghese N."/>
            <person name="Submissions S."/>
        </authorList>
    </citation>
    <scope>NUCLEOTIDE SEQUENCE [LARGE SCALE GENOMIC DNA]</scope>
    <source>
        <strain evidence="8">Gh-48</strain>
    </source>
</reference>
<dbReference type="Proteomes" id="UP000198942">
    <property type="component" value="Unassembled WGS sequence"/>
</dbReference>
<evidence type="ECO:0000313" key="8">
    <source>
        <dbReference type="Proteomes" id="UP000198942"/>
    </source>
</evidence>
<evidence type="ECO:0000256" key="4">
    <source>
        <dbReference type="ARBA" id="ARBA00023136"/>
    </source>
</evidence>
<feature type="transmembrane region" description="Helical" evidence="5">
    <location>
        <begin position="181"/>
        <end position="202"/>
    </location>
</feature>
<dbReference type="GO" id="GO:0016020">
    <property type="term" value="C:membrane"/>
    <property type="evidence" value="ECO:0007669"/>
    <property type="project" value="UniProtKB-SubCell"/>
</dbReference>
<dbReference type="OrthoDB" id="9771198at2"/>
<dbReference type="InterPro" id="IPR036513">
    <property type="entry name" value="STAS_dom_sf"/>
</dbReference>
<dbReference type="Gene3D" id="3.30.750.24">
    <property type="entry name" value="STAS domain"/>
    <property type="match status" value="1"/>
</dbReference>
<feature type="transmembrane region" description="Helical" evidence="5">
    <location>
        <begin position="91"/>
        <end position="109"/>
    </location>
</feature>
<dbReference type="PROSITE" id="PS50801">
    <property type="entry name" value="STAS"/>
    <property type="match status" value="1"/>
</dbReference>
<dbReference type="InterPro" id="IPR052706">
    <property type="entry name" value="Membrane-Transporter-like"/>
</dbReference>
<feature type="transmembrane region" description="Helical" evidence="5">
    <location>
        <begin position="307"/>
        <end position="327"/>
    </location>
</feature>
<evidence type="ECO:0000313" key="7">
    <source>
        <dbReference type="EMBL" id="SEN20343.1"/>
    </source>
</evidence>
<evidence type="ECO:0000256" key="2">
    <source>
        <dbReference type="ARBA" id="ARBA00022692"/>
    </source>
</evidence>
<keyword evidence="3 5" id="KW-1133">Transmembrane helix</keyword>
<evidence type="ECO:0000256" key="1">
    <source>
        <dbReference type="ARBA" id="ARBA00004141"/>
    </source>
</evidence>
<dbReference type="RefSeq" id="WP_091210107.1">
    <property type="nucleotide sequence ID" value="NZ_FOCL01000002.1"/>
</dbReference>
<keyword evidence="4 5" id="KW-0472">Membrane</keyword>
<feature type="transmembrane region" description="Helical" evidence="5">
    <location>
        <begin position="234"/>
        <end position="256"/>
    </location>
</feature>
<dbReference type="SUPFAM" id="SSF52091">
    <property type="entry name" value="SpoIIaa-like"/>
    <property type="match status" value="1"/>
</dbReference>
<dbReference type="EMBL" id="FOCL01000002">
    <property type="protein sequence ID" value="SEN20343.1"/>
    <property type="molecule type" value="Genomic_DNA"/>
</dbReference>
<proteinExistence type="predicted"/>
<feature type="transmembrane region" description="Helical" evidence="5">
    <location>
        <begin position="363"/>
        <end position="396"/>
    </location>
</feature>
<evidence type="ECO:0000256" key="3">
    <source>
        <dbReference type="ARBA" id="ARBA00022989"/>
    </source>
</evidence>
<keyword evidence="2 5" id="KW-0812">Transmembrane</keyword>
<evidence type="ECO:0000259" key="6">
    <source>
        <dbReference type="PROSITE" id="PS50801"/>
    </source>
</evidence>
<dbReference type="STRING" id="551995.SAMN05192574_102760"/>
<dbReference type="PANTHER" id="PTHR43310:SF1">
    <property type="entry name" value="SULFATE TRANSPORTER YBAR-RELATED"/>
    <property type="match status" value="1"/>
</dbReference>
<dbReference type="Pfam" id="PF01740">
    <property type="entry name" value="STAS"/>
    <property type="match status" value="1"/>
</dbReference>
<evidence type="ECO:0000256" key="5">
    <source>
        <dbReference type="SAM" id="Phobius"/>
    </source>
</evidence>
<feature type="domain" description="STAS" evidence="6">
    <location>
        <begin position="412"/>
        <end position="489"/>
    </location>
</feature>
<comment type="subcellular location">
    <subcellularLocation>
        <location evidence="1">Membrane</location>
        <topology evidence="1">Multi-pass membrane protein</topology>
    </subcellularLocation>
</comment>
<feature type="transmembrane region" description="Helical" evidence="5">
    <location>
        <begin position="121"/>
        <end position="139"/>
    </location>
</feature>
<organism evidence="7 8">
    <name type="scientific">Mucilaginibacter gossypiicola</name>
    <dbReference type="NCBI Taxonomy" id="551995"/>
    <lineage>
        <taxon>Bacteria</taxon>
        <taxon>Pseudomonadati</taxon>
        <taxon>Bacteroidota</taxon>
        <taxon>Sphingobacteriia</taxon>
        <taxon>Sphingobacteriales</taxon>
        <taxon>Sphingobacteriaceae</taxon>
        <taxon>Mucilaginibacter</taxon>
    </lineage>
</organism>
<dbReference type="AlphaFoldDB" id="A0A1H8ELI9"/>
<dbReference type="CDD" id="cd07042">
    <property type="entry name" value="STAS_SulP_like_sulfate_transporter"/>
    <property type="match status" value="1"/>
</dbReference>
<feature type="transmembrane region" description="Helical" evidence="5">
    <location>
        <begin position="37"/>
        <end position="62"/>
    </location>
</feature>
<dbReference type="PANTHER" id="PTHR43310">
    <property type="entry name" value="SULFATE TRANSPORTER YBAR-RELATED"/>
    <property type="match status" value="1"/>
</dbReference>